<feature type="compositionally biased region" description="Polar residues" evidence="8">
    <location>
        <begin position="82"/>
        <end position="92"/>
    </location>
</feature>
<accession>A0AAV6U1B1</accession>
<dbReference type="Gene3D" id="3.30.40.10">
    <property type="entry name" value="Zinc/RING finger domain, C3HC4 (zinc finger)"/>
    <property type="match status" value="1"/>
</dbReference>
<feature type="compositionally biased region" description="Polar residues" evidence="8">
    <location>
        <begin position="63"/>
        <end position="75"/>
    </location>
</feature>
<evidence type="ECO:0000256" key="8">
    <source>
        <dbReference type="SAM" id="MobiDB-lite"/>
    </source>
</evidence>
<keyword evidence="6" id="KW-0539">Nucleus</keyword>
<feature type="compositionally biased region" description="Polar residues" evidence="8">
    <location>
        <begin position="18"/>
        <end position="27"/>
    </location>
</feature>
<feature type="compositionally biased region" description="Basic and acidic residues" evidence="8">
    <location>
        <begin position="123"/>
        <end position="132"/>
    </location>
</feature>
<dbReference type="InterPro" id="IPR019787">
    <property type="entry name" value="Znf_PHD-finger"/>
</dbReference>
<feature type="region of interest" description="Disordered" evidence="8">
    <location>
        <begin position="343"/>
        <end position="376"/>
    </location>
</feature>
<evidence type="ECO:0000256" key="6">
    <source>
        <dbReference type="ARBA" id="ARBA00023242"/>
    </source>
</evidence>
<feature type="compositionally biased region" description="Basic and acidic residues" evidence="8">
    <location>
        <begin position="363"/>
        <end position="376"/>
    </location>
</feature>
<dbReference type="SUPFAM" id="SSF57903">
    <property type="entry name" value="FYVE/PHD zinc finger"/>
    <property type="match status" value="1"/>
</dbReference>
<keyword evidence="4 7" id="KW-0863">Zinc-finger</keyword>
<dbReference type="GO" id="GO:0008270">
    <property type="term" value="F:zinc ion binding"/>
    <property type="evidence" value="ECO:0007669"/>
    <property type="project" value="UniProtKB-KW"/>
</dbReference>
<evidence type="ECO:0000313" key="11">
    <source>
        <dbReference type="EMBL" id="KAG8177324.1"/>
    </source>
</evidence>
<dbReference type="SUPFAM" id="SSF63748">
    <property type="entry name" value="Tudor/PWWP/MBT"/>
    <property type="match status" value="1"/>
</dbReference>
<evidence type="ECO:0000313" key="12">
    <source>
        <dbReference type="Proteomes" id="UP000827092"/>
    </source>
</evidence>
<evidence type="ECO:0000259" key="9">
    <source>
        <dbReference type="PROSITE" id="PS50016"/>
    </source>
</evidence>
<dbReference type="EMBL" id="JAFNEN010000787">
    <property type="protein sequence ID" value="KAG8177324.1"/>
    <property type="molecule type" value="Genomic_DNA"/>
</dbReference>
<feature type="compositionally biased region" description="Acidic residues" evidence="8">
    <location>
        <begin position="1"/>
        <end position="12"/>
    </location>
</feature>
<keyword evidence="5" id="KW-0862">Zinc</keyword>
<evidence type="ECO:0000256" key="4">
    <source>
        <dbReference type="ARBA" id="ARBA00022771"/>
    </source>
</evidence>
<dbReference type="PANTHER" id="PTHR15856">
    <property type="entry name" value="PHD FINGER PROTEIN 20-RELATED"/>
    <property type="match status" value="1"/>
</dbReference>
<feature type="compositionally biased region" description="Basic and acidic residues" evidence="8">
    <location>
        <begin position="1757"/>
        <end position="1771"/>
    </location>
</feature>
<dbReference type="GO" id="GO:0006357">
    <property type="term" value="P:regulation of transcription by RNA polymerase II"/>
    <property type="evidence" value="ECO:0007669"/>
    <property type="project" value="TreeGrafter"/>
</dbReference>
<feature type="region of interest" description="Disordered" evidence="8">
    <location>
        <begin position="1620"/>
        <end position="1639"/>
    </location>
</feature>
<evidence type="ECO:0000256" key="3">
    <source>
        <dbReference type="ARBA" id="ARBA00022737"/>
    </source>
</evidence>
<evidence type="ECO:0000256" key="5">
    <source>
        <dbReference type="ARBA" id="ARBA00022833"/>
    </source>
</evidence>
<keyword evidence="3" id="KW-0677">Repeat</keyword>
<feature type="compositionally biased region" description="Polar residues" evidence="8">
    <location>
        <begin position="392"/>
        <end position="417"/>
    </location>
</feature>
<feature type="domain" description="PHD-type" evidence="9">
    <location>
        <begin position="1793"/>
        <end position="1840"/>
    </location>
</feature>
<dbReference type="InterPro" id="IPR011011">
    <property type="entry name" value="Znf_FYVE_PHD"/>
</dbReference>
<dbReference type="GO" id="GO:0005634">
    <property type="term" value="C:nucleus"/>
    <property type="evidence" value="ECO:0007669"/>
    <property type="project" value="UniProtKB-SubCell"/>
</dbReference>
<evidence type="ECO:0000259" key="10">
    <source>
        <dbReference type="PROSITE" id="PS50157"/>
    </source>
</evidence>
<comment type="subcellular location">
    <subcellularLocation>
        <location evidence="1">Nucleus</location>
    </subcellularLocation>
</comment>
<name>A0AAV6U1B1_9ARAC</name>
<feature type="region of interest" description="Disordered" evidence="8">
    <location>
        <begin position="730"/>
        <end position="768"/>
    </location>
</feature>
<dbReference type="PROSITE" id="PS00028">
    <property type="entry name" value="ZINC_FINGER_C2H2_1"/>
    <property type="match status" value="1"/>
</dbReference>
<feature type="compositionally biased region" description="Basic and acidic residues" evidence="8">
    <location>
        <begin position="969"/>
        <end position="980"/>
    </location>
</feature>
<dbReference type="PROSITE" id="PS50016">
    <property type="entry name" value="ZF_PHD_2"/>
    <property type="match status" value="1"/>
</dbReference>
<organism evidence="11 12">
    <name type="scientific">Oedothorax gibbosus</name>
    <dbReference type="NCBI Taxonomy" id="931172"/>
    <lineage>
        <taxon>Eukaryota</taxon>
        <taxon>Metazoa</taxon>
        <taxon>Ecdysozoa</taxon>
        <taxon>Arthropoda</taxon>
        <taxon>Chelicerata</taxon>
        <taxon>Arachnida</taxon>
        <taxon>Araneae</taxon>
        <taxon>Araneomorphae</taxon>
        <taxon>Entelegynae</taxon>
        <taxon>Araneoidea</taxon>
        <taxon>Linyphiidae</taxon>
        <taxon>Erigoninae</taxon>
        <taxon>Oedothorax</taxon>
    </lineage>
</organism>
<proteinExistence type="predicted"/>
<keyword evidence="12" id="KW-1185">Reference proteome</keyword>
<dbReference type="Proteomes" id="UP000827092">
    <property type="component" value="Unassembled WGS sequence"/>
</dbReference>
<evidence type="ECO:0000256" key="1">
    <source>
        <dbReference type="ARBA" id="ARBA00004123"/>
    </source>
</evidence>
<dbReference type="PROSITE" id="PS50157">
    <property type="entry name" value="ZINC_FINGER_C2H2_2"/>
    <property type="match status" value="1"/>
</dbReference>
<dbReference type="InterPro" id="IPR043449">
    <property type="entry name" value="PHF20-like"/>
</dbReference>
<protein>
    <submittedName>
        <fullName evidence="11">Uncharacterized protein</fullName>
    </submittedName>
</protein>
<feature type="region of interest" description="Disordered" evidence="8">
    <location>
        <begin position="961"/>
        <end position="980"/>
    </location>
</feature>
<feature type="region of interest" description="Disordered" evidence="8">
    <location>
        <begin position="1661"/>
        <end position="1681"/>
    </location>
</feature>
<feature type="compositionally biased region" description="Basic and acidic residues" evidence="8">
    <location>
        <begin position="33"/>
        <end position="46"/>
    </location>
</feature>
<dbReference type="InterPro" id="IPR019786">
    <property type="entry name" value="Zinc_finger_PHD-type_CS"/>
</dbReference>
<gene>
    <name evidence="11" type="ORF">JTE90_018350</name>
</gene>
<dbReference type="PROSITE" id="PS01359">
    <property type="entry name" value="ZF_PHD_1"/>
    <property type="match status" value="1"/>
</dbReference>
<reference evidence="11 12" key="1">
    <citation type="journal article" date="2022" name="Nat. Ecol. Evol.">
        <title>A masculinizing supergene underlies an exaggerated male reproductive morph in a spider.</title>
        <authorList>
            <person name="Hendrickx F."/>
            <person name="De Corte Z."/>
            <person name="Sonet G."/>
            <person name="Van Belleghem S.M."/>
            <person name="Kostlbacher S."/>
            <person name="Vangestel C."/>
        </authorList>
    </citation>
    <scope>NUCLEOTIDE SEQUENCE [LARGE SCALE GENOMIC DNA]</scope>
    <source>
        <strain evidence="11">W744_W776</strain>
    </source>
</reference>
<dbReference type="PANTHER" id="PTHR15856:SF51">
    <property type="entry name" value="MBD-R2"/>
    <property type="match status" value="1"/>
</dbReference>
<dbReference type="InterPro" id="IPR001965">
    <property type="entry name" value="Znf_PHD"/>
</dbReference>
<feature type="region of interest" description="Disordered" evidence="8">
    <location>
        <begin position="901"/>
        <end position="934"/>
    </location>
</feature>
<feature type="compositionally biased region" description="Polar residues" evidence="8">
    <location>
        <begin position="901"/>
        <end position="911"/>
    </location>
</feature>
<dbReference type="CDD" id="cd20104">
    <property type="entry name" value="MBT_PHF20L1-like"/>
    <property type="match status" value="1"/>
</dbReference>
<dbReference type="InterPro" id="IPR013087">
    <property type="entry name" value="Znf_C2H2_type"/>
</dbReference>
<dbReference type="InterPro" id="IPR016197">
    <property type="entry name" value="Chromo-like_dom_sf"/>
</dbReference>
<feature type="region of interest" description="Disordered" evidence="8">
    <location>
        <begin position="1"/>
        <end position="132"/>
    </location>
</feature>
<dbReference type="GO" id="GO:0044545">
    <property type="term" value="C:NSL complex"/>
    <property type="evidence" value="ECO:0007669"/>
    <property type="project" value="TreeGrafter"/>
</dbReference>
<feature type="compositionally biased region" description="Polar residues" evidence="8">
    <location>
        <begin position="1670"/>
        <end position="1681"/>
    </location>
</feature>
<dbReference type="Gene3D" id="3.30.160.60">
    <property type="entry name" value="Classic Zinc Finger"/>
    <property type="match status" value="1"/>
</dbReference>
<sequence length="1840" mass="204636">MACSDATEESDNLMDKNLPSNNSNEVPISQRHMLSEHSKQFLDSGKRISTFQHTSKDPKMSAKDTSLMKSFQNPSSKDETTWENSESSSKTSGIELICLSDSDDGPKESSLESGGTGKKRKRLSTEEMKTPCEADSAMVPNMRWKTGDSVKVKEGSIWYDAKIVSTNPRTNTVRLHYLKWSSRYDFWLNSDSDRITLCDSEKPTRKKRYRQYSPGQNVVAKWKNGFFYEAIIDKCLGDDMYIIMYVADSKKYENHASDIKVSTFTEAAPASEVKKIRIEDDHKKFKCDYADCVKSFRKESLLISHVKHYHNSKGNEPAQRKYMLKPNEDVAKLNGNGTIQESSAEVINDSSKNNTLSSSLKTGPHEESKNEVDSAKPEVELMSELNKDNVEVQRNASSKESSSNTVNNIQIQPNLNSKLHPEDNDVCKSLNRNSFLKAPNSGPDIADYYILKDDLCDREKLPAFINPEPHSAEVFEARRNRLLNGQNLPAAYNVIKRLVEKSCEDAEAIEKSKVATKRKCDHVCRENDTKQEQKKVLVDYVSEKVENTQVKLDTRLGSSSPQLAEKLPASQELKDSKTIIDSSTIKLLTSSLASRQKSNSDRDFCKPQIGFVFKSQESNAELIDDVKAKESTAEVVNNNKIPTNLNSEPMELNLDKVNINLNNHTGLKKKPNKEPDDVDGYTVDKAIAKLEGAAQRESSHVCHENDVDQKNQVLVADVNQGGENIEANAKQTTEASCKKSGTVVDSLKNLTPPSSLNSRPVEKSGNNKATDELQVEIKQSVAEALFKKSDTIVDSMKIVTPSSILKERPQEKSKKNEVSDKPQVEIKQSIVDVSCKNCDTVVGSLKTATPFSSLITRPQGKSKSNELSDKPEVEIKQSVPKVSCNKSDTVVDSLKIVTPSSSLNAMPQNEASGGPKVQLKPSVDDKSYRPRTSKRKLVIPSKYADSEVYFQLKVKRNNCKSNKTSTLKQSEDDLKDSKTETELSNETLILQTRLNARPVEKRRNNAASGELQVEIKPSVAEASCKKPDTVVDSLNTLTPSSSLNAGTVEKSINKESSVNFNLTVEKSRNKEASAKLQEGIKQSVVDVSCNNSDNVVDSSKVINKSSSLNAGTVEKSRNNENSDELQVEIKQSVPEVPCKKSDSVVLDSLKRVTPSSSLNAMPQQKPSQHDISIGPQVRLKPLVVDESYRPRTSKRKLVIPSKYADSEVYVQLRVKRNNCESTETSTLKQSEDSINDCKTEIKLNNETPIVQVDKVSDAICKNENRIKKVPHVQKATMKQNEVDLKESKTEVELSQETPTVQVRQASGVMQKNENCVKKEPNINKSTLKQSEDDFKDCKAKIESSKGSLILQVRQVSGAKSKNGNCVEKVPYAKKSTLKQSEANLKSCNNGIELSTETFIVQSKQVSGAIHKNENYVKKVPKIKKSTLKQREVGLKDCKAEVELVDLTSDVQLKGQVSGAKSKNKGCVSDKSDTLLIDIEPSNKTPMVQVKGVKVYDAKNKNSIKKVPHVKKNLEDDVFIERIVQPVITDTNKSKSSTLPVNKKVLNTKLKKIEKAQISEGKGKVTVAEGSKISIVTTSAVKMKTTKIMSMSMIYKDSTELETSLPKKHLTTVSDVATDVNRSTLQPSATKSTSKDKPSTSLQLKNNIYAIDSIRHTKSPGEMLENKQSDHNQSSNYVQSETVNIRTLRDKRKIKKPARLKMGELEHQNNRIKESILMDLALIRKGISEFEALKNCAPETLDSKTCENSKTSVNLDPETSKDSSSETSKNSDLESSGASDSESSDDLDSEADDKIVCICNRAEEVGKMVQCDDCQTWQHCKCFKLKLSQLNKQYICWRCKT</sequence>
<evidence type="ECO:0000256" key="2">
    <source>
        <dbReference type="ARBA" id="ARBA00022723"/>
    </source>
</evidence>
<dbReference type="InterPro" id="IPR013083">
    <property type="entry name" value="Znf_RING/FYVE/PHD"/>
</dbReference>
<dbReference type="Pfam" id="PF20826">
    <property type="entry name" value="PHD_5"/>
    <property type="match status" value="1"/>
</dbReference>
<keyword evidence="2" id="KW-0479">Metal-binding</keyword>
<dbReference type="SMART" id="SM00249">
    <property type="entry name" value="PHD"/>
    <property type="match status" value="1"/>
</dbReference>
<evidence type="ECO:0000256" key="7">
    <source>
        <dbReference type="PROSITE-ProRule" id="PRU00042"/>
    </source>
</evidence>
<dbReference type="Gene3D" id="2.30.30.140">
    <property type="match status" value="2"/>
</dbReference>
<feature type="compositionally biased region" description="Low complexity" evidence="8">
    <location>
        <begin position="350"/>
        <end position="362"/>
    </location>
</feature>
<feature type="region of interest" description="Disordered" evidence="8">
    <location>
        <begin position="392"/>
        <end position="424"/>
    </location>
</feature>
<feature type="domain" description="C2H2-type" evidence="10">
    <location>
        <begin position="285"/>
        <end position="315"/>
    </location>
</feature>
<comment type="caution">
    <text evidence="11">The sequence shown here is derived from an EMBL/GenBank/DDBJ whole genome shotgun (WGS) entry which is preliminary data.</text>
</comment>
<feature type="compositionally biased region" description="Polar residues" evidence="8">
    <location>
        <begin position="748"/>
        <end position="768"/>
    </location>
</feature>
<feature type="region of interest" description="Disordered" evidence="8">
    <location>
        <begin position="1742"/>
        <end position="1787"/>
    </location>
</feature>
<dbReference type="SUPFAM" id="SSF54160">
    <property type="entry name" value="Chromo domain-like"/>
    <property type="match status" value="1"/>
</dbReference>